<sequence>MPSTRPVVGAEKNGFPPPPPPAQRWLARDTSYQRLASQLCASDPRLGNRDPKATIQMIAWDDSGVRALAMRLGADNKFSSEAELTDPAEMAARLAGHASEPGRRTVWIVEGLGPAVVAVFGDHFGLHPSVFVEQERVVVMSKKPDGESDGLPLPSALRARGHVCFKYFEVMCIDRRPASFRLVCADTGRHIGVSRDDGVFNEAIVVRRKATFWSRKNDNDGWDCLILCDPPVRRVRTGEEYKDEYAVKTKPYQGGYVDFVPHPPHGRPSPQGPPRVGMLDDLAFYLREHVGPLVLAAPGGGGGGLAADPDAVVGGFVRKVVASHYLRQAEHLRAVLSQNQRALSRKIDLASLPMDKVEDLWSDTQAWERRTAEYCEDLEAIMMQLGIPLEPPDLSSPPPPAGPGGGGGGGCQRRRDQELSRWLDPTLDFQFLHLRFSELRRRVECLNGAVTGLASITGNRQAHREQQLALATARRSMREANRTKAVTLVGLVFIPLAYVSSLFSMTDPYAPGGQDFKLYWVVSLPLIVLVLGTYYVLDLGYTDDDGDEGRGSTWSLRVFLAAMRVKLRWAPRREGGAMPVWEGTTMCR</sequence>
<dbReference type="EMBL" id="GL385397">
    <property type="protein sequence ID" value="EJT77033.1"/>
    <property type="molecule type" value="Genomic_DNA"/>
</dbReference>
<dbReference type="STRING" id="644352.J3P0A0"/>
<gene>
    <name evidence="4" type="primary">20347405</name>
    <name evidence="3" type="ORF">GGTG_06947</name>
</gene>
<dbReference type="HOGENOM" id="CLU_034568_0_0_1"/>
<dbReference type="eggNOG" id="ENOG502RUE2">
    <property type="taxonomic scope" value="Eukaryota"/>
</dbReference>
<reference evidence="5" key="1">
    <citation type="submission" date="2010-07" db="EMBL/GenBank/DDBJ databases">
        <title>The genome sequence of Gaeumannomyces graminis var. tritici strain R3-111a-1.</title>
        <authorList>
            <consortium name="The Broad Institute Genome Sequencing Platform"/>
            <person name="Ma L.-J."/>
            <person name="Dead R."/>
            <person name="Young S."/>
            <person name="Zeng Q."/>
            <person name="Koehrsen M."/>
            <person name="Alvarado L."/>
            <person name="Berlin A."/>
            <person name="Chapman S.B."/>
            <person name="Chen Z."/>
            <person name="Freedman E."/>
            <person name="Gellesch M."/>
            <person name="Goldberg J."/>
            <person name="Griggs A."/>
            <person name="Gujja S."/>
            <person name="Heilman E.R."/>
            <person name="Heiman D."/>
            <person name="Hepburn T."/>
            <person name="Howarth C."/>
            <person name="Jen D."/>
            <person name="Larson L."/>
            <person name="Mehta T."/>
            <person name="Neiman D."/>
            <person name="Pearson M."/>
            <person name="Roberts A."/>
            <person name="Saif S."/>
            <person name="Shea T."/>
            <person name="Shenoy N."/>
            <person name="Sisk P."/>
            <person name="Stolte C."/>
            <person name="Sykes S."/>
            <person name="Walk T."/>
            <person name="White J."/>
            <person name="Yandava C."/>
            <person name="Haas B."/>
            <person name="Nusbaum C."/>
            <person name="Birren B."/>
        </authorList>
    </citation>
    <scope>NUCLEOTIDE SEQUENCE [LARGE SCALE GENOMIC DNA]</scope>
    <source>
        <strain evidence="5">R3-111a-1</strain>
    </source>
</reference>
<name>J3P0A0_GAET3</name>
<dbReference type="GeneID" id="20347405"/>
<evidence type="ECO:0000313" key="4">
    <source>
        <dbReference type="EnsemblFungi" id="EJT77033"/>
    </source>
</evidence>
<evidence type="ECO:0000313" key="3">
    <source>
        <dbReference type="EMBL" id="EJT77033.1"/>
    </source>
</evidence>
<keyword evidence="5" id="KW-1185">Reference proteome</keyword>
<evidence type="ECO:0000313" key="5">
    <source>
        <dbReference type="Proteomes" id="UP000006039"/>
    </source>
</evidence>
<dbReference type="VEuPathDB" id="FungiDB:GGTG_06947"/>
<feature type="transmembrane region" description="Helical" evidence="2">
    <location>
        <begin position="485"/>
        <end position="506"/>
    </location>
</feature>
<reference evidence="4" key="4">
    <citation type="journal article" date="2015" name="G3 (Bethesda)">
        <title>Genome sequences of three phytopathogenic species of the Magnaporthaceae family of fungi.</title>
        <authorList>
            <person name="Okagaki L.H."/>
            <person name="Nunes C.C."/>
            <person name="Sailsbery J."/>
            <person name="Clay B."/>
            <person name="Brown D."/>
            <person name="John T."/>
            <person name="Oh Y."/>
            <person name="Young N."/>
            <person name="Fitzgerald M."/>
            <person name="Haas B.J."/>
            <person name="Zeng Q."/>
            <person name="Young S."/>
            <person name="Adiconis X."/>
            <person name="Fan L."/>
            <person name="Levin J.Z."/>
            <person name="Mitchell T.K."/>
            <person name="Okubara P.A."/>
            <person name="Farman M.L."/>
            <person name="Kohn L.M."/>
            <person name="Birren B."/>
            <person name="Ma L.-J."/>
            <person name="Dean R.A."/>
        </authorList>
    </citation>
    <scope>NUCLEOTIDE SEQUENCE</scope>
    <source>
        <strain evidence="4">R3-111a-1</strain>
    </source>
</reference>
<evidence type="ECO:0000256" key="1">
    <source>
        <dbReference type="SAM" id="MobiDB-lite"/>
    </source>
</evidence>
<dbReference type="AlphaFoldDB" id="J3P0A0"/>
<reference evidence="3" key="3">
    <citation type="submission" date="2010-09" db="EMBL/GenBank/DDBJ databases">
        <title>Annotation of Gaeumannomyces graminis var. tritici R3-111a-1.</title>
        <authorList>
            <consortium name="The Broad Institute Genome Sequencing Platform"/>
            <person name="Ma L.-J."/>
            <person name="Dead R."/>
            <person name="Young S.K."/>
            <person name="Zeng Q."/>
            <person name="Gargeya S."/>
            <person name="Fitzgerald M."/>
            <person name="Haas B."/>
            <person name="Abouelleil A."/>
            <person name="Alvarado L."/>
            <person name="Arachchi H.M."/>
            <person name="Berlin A."/>
            <person name="Brown A."/>
            <person name="Chapman S.B."/>
            <person name="Chen Z."/>
            <person name="Dunbar C."/>
            <person name="Freedman E."/>
            <person name="Gearin G."/>
            <person name="Gellesch M."/>
            <person name="Goldberg J."/>
            <person name="Griggs A."/>
            <person name="Gujja S."/>
            <person name="Heiman D."/>
            <person name="Howarth C."/>
            <person name="Larson L."/>
            <person name="Lui A."/>
            <person name="MacDonald P.J.P."/>
            <person name="Mehta T."/>
            <person name="Montmayeur A."/>
            <person name="Murphy C."/>
            <person name="Neiman D."/>
            <person name="Pearson M."/>
            <person name="Priest M."/>
            <person name="Roberts A."/>
            <person name="Saif S."/>
            <person name="Shea T."/>
            <person name="Shenoy N."/>
            <person name="Sisk P."/>
            <person name="Stolte C."/>
            <person name="Sykes S."/>
            <person name="Yandava C."/>
            <person name="Wortman J."/>
            <person name="Nusbaum C."/>
            <person name="Birren B."/>
        </authorList>
    </citation>
    <scope>NUCLEOTIDE SEQUENCE</scope>
    <source>
        <strain evidence="3">R3-111a-1</strain>
    </source>
</reference>
<keyword evidence="2" id="KW-1133">Transmembrane helix</keyword>
<reference evidence="3" key="2">
    <citation type="submission" date="2010-07" db="EMBL/GenBank/DDBJ databases">
        <authorList>
            <consortium name="The Broad Institute Genome Sequencing Platform"/>
            <consortium name="Broad Institute Genome Sequencing Center for Infectious Disease"/>
            <person name="Ma L.-J."/>
            <person name="Dead R."/>
            <person name="Young S."/>
            <person name="Zeng Q."/>
            <person name="Koehrsen M."/>
            <person name="Alvarado L."/>
            <person name="Berlin A."/>
            <person name="Chapman S.B."/>
            <person name="Chen Z."/>
            <person name="Freedman E."/>
            <person name="Gellesch M."/>
            <person name="Goldberg J."/>
            <person name="Griggs A."/>
            <person name="Gujja S."/>
            <person name="Heilman E.R."/>
            <person name="Heiman D."/>
            <person name="Hepburn T."/>
            <person name="Howarth C."/>
            <person name="Jen D."/>
            <person name="Larson L."/>
            <person name="Mehta T."/>
            <person name="Neiman D."/>
            <person name="Pearson M."/>
            <person name="Roberts A."/>
            <person name="Saif S."/>
            <person name="Shea T."/>
            <person name="Shenoy N."/>
            <person name="Sisk P."/>
            <person name="Stolte C."/>
            <person name="Sykes S."/>
            <person name="Walk T."/>
            <person name="White J."/>
            <person name="Yandava C."/>
            <person name="Haas B."/>
            <person name="Nusbaum C."/>
            <person name="Birren B."/>
        </authorList>
    </citation>
    <scope>NUCLEOTIDE SEQUENCE</scope>
    <source>
        <strain evidence="3">R3-111a-1</strain>
    </source>
</reference>
<dbReference type="Gene3D" id="1.20.58.340">
    <property type="entry name" value="Magnesium transport protein CorA, transmembrane region"/>
    <property type="match status" value="1"/>
</dbReference>
<dbReference type="EnsemblFungi" id="EJT77033">
    <property type="protein sequence ID" value="EJT77033"/>
    <property type="gene ID" value="GGTG_06947"/>
</dbReference>
<dbReference type="OrthoDB" id="5428055at2759"/>
<reference evidence="4" key="5">
    <citation type="submission" date="2018-04" db="UniProtKB">
        <authorList>
            <consortium name="EnsemblFungi"/>
        </authorList>
    </citation>
    <scope>IDENTIFICATION</scope>
    <source>
        <strain evidence="4">R3-111a-1</strain>
    </source>
</reference>
<protein>
    <submittedName>
        <fullName evidence="3 4">Uncharacterized protein</fullName>
    </submittedName>
</protein>
<feature type="region of interest" description="Disordered" evidence="1">
    <location>
        <begin position="388"/>
        <end position="415"/>
    </location>
</feature>
<feature type="region of interest" description="Disordered" evidence="1">
    <location>
        <begin position="1"/>
        <end position="22"/>
    </location>
</feature>
<keyword evidence="2" id="KW-0472">Membrane</keyword>
<feature type="transmembrane region" description="Helical" evidence="2">
    <location>
        <begin position="518"/>
        <end position="537"/>
    </location>
</feature>
<organism evidence="3">
    <name type="scientific">Gaeumannomyces tritici (strain R3-111a-1)</name>
    <name type="common">Wheat and barley take-all root rot fungus</name>
    <name type="synonym">Gaeumannomyces graminis var. tritici</name>
    <dbReference type="NCBI Taxonomy" id="644352"/>
    <lineage>
        <taxon>Eukaryota</taxon>
        <taxon>Fungi</taxon>
        <taxon>Dikarya</taxon>
        <taxon>Ascomycota</taxon>
        <taxon>Pezizomycotina</taxon>
        <taxon>Sordariomycetes</taxon>
        <taxon>Sordariomycetidae</taxon>
        <taxon>Magnaporthales</taxon>
        <taxon>Magnaporthaceae</taxon>
        <taxon>Gaeumannomyces</taxon>
    </lineage>
</organism>
<accession>J3P0A0</accession>
<evidence type="ECO:0000256" key="2">
    <source>
        <dbReference type="SAM" id="Phobius"/>
    </source>
</evidence>
<feature type="compositionally biased region" description="Pro residues" evidence="1">
    <location>
        <begin position="389"/>
        <end position="402"/>
    </location>
</feature>
<proteinExistence type="predicted"/>
<dbReference type="RefSeq" id="XP_009223033.1">
    <property type="nucleotide sequence ID" value="XM_009224769.1"/>
</dbReference>
<keyword evidence="2" id="KW-0812">Transmembrane</keyword>
<dbReference type="Proteomes" id="UP000006039">
    <property type="component" value="Unassembled WGS sequence"/>
</dbReference>